<protein>
    <submittedName>
        <fullName evidence="2">Uncharacterized protein</fullName>
    </submittedName>
</protein>
<dbReference type="RefSeq" id="WP_195798279.1">
    <property type="nucleotide sequence ID" value="NZ_CP061379.1"/>
</dbReference>
<gene>
    <name evidence="2" type="ORF">IC761_19535</name>
</gene>
<sequence length="116" mass="12535">MRILLPIVATIALAGLCGSACAQAQCPELTRLRSEATESSKPKMRGLMIGRCEDHIRASQAWSAVLDYAREHQDVCDVSSQSLSALEASRRAAVTVRDNVCAGRPARPFPADIIQQ</sequence>
<evidence type="ECO:0000313" key="3">
    <source>
        <dbReference type="Proteomes" id="UP000594621"/>
    </source>
</evidence>
<organism evidence="2 3">
    <name type="scientific">Bradyrhizobium commune</name>
    <dbReference type="NCBI Taxonomy" id="83627"/>
    <lineage>
        <taxon>Bacteria</taxon>
        <taxon>Pseudomonadati</taxon>
        <taxon>Pseudomonadota</taxon>
        <taxon>Alphaproteobacteria</taxon>
        <taxon>Hyphomicrobiales</taxon>
        <taxon>Nitrobacteraceae</taxon>
        <taxon>Bradyrhizobium</taxon>
    </lineage>
</organism>
<feature type="chain" id="PRO_5032650355" evidence="1">
    <location>
        <begin position="25"/>
        <end position="116"/>
    </location>
</feature>
<accession>A0A7S9GXG4</accession>
<dbReference type="Proteomes" id="UP000594621">
    <property type="component" value="Chromosome"/>
</dbReference>
<dbReference type="AlphaFoldDB" id="A0A7S9GXG4"/>
<keyword evidence="3" id="KW-1185">Reference proteome</keyword>
<dbReference type="EMBL" id="CP061379">
    <property type="protein sequence ID" value="QPF88726.1"/>
    <property type="molecule type" value="Genomic_DNA"/>
</dbReference>
<evidence type="ECO:0000256" key="1">
    <source>
        <dbReference type="SAM" id="SignalP"/>
    </source>
</evidence>
<dbReference type="KEGG" id="bcou:IC761_19535"/>
<proteinExistence type="predicted"/>
<evidence type="ECO:0000313" key="2">
    <source>
        <dbReference type="EMBL" id="QPF88726.1"/>
    </source>
</evidence>
<reference evidence="2 3" key="1">
    <citation type="submission" date="2020-09" db="EMBL/GenBank/DDBJ databases">
        <title>Complete genomes of bradyrhizobia occurring on native shrubby legumes in Australia.</title>
        <authorList>
            <person name="Lafay B."/>
        </authorList>
    </citation>
    <scope>NUCLEOTIDE SEQUENCE [LARGE SCALE GENOMIC DNA]</scope>
    <source>
        <strain evidence="2 3">BDV5040</strain>
    </source>
</reference>
<keyword evidence="1" id="KW-0732">Signal</keyword>
<name>A0A7S9GXG4_9BRAD</name>
<feature type="signal peptide" evidence="1">
    <location>
        <begin position="1"/>
        <end position="24"/>
    </location>
</feature>